<keyword evidence="1" id="KW-0812">Transmembrane</keyword>
<evidence type="ECO:0000313" key="3">
    <source>
        <dbReference type="Proteomes" id="UP000812961"/>
    </source>
</evidence>
<comment type="caution">
    <text evidence="2">The sequence shown here is derived from an EMBL/GenBank/DDBJ whole genome shotgun (WGS) entry which is preliminary data.</text>
</comment>
<keyword evidence="3" id="KW-1185">Reference proteome</keyword>
<protein>
    <submittedName>
        <fullName evidence="2">DUF4349 domain-containing protein</fullName>
    </submittedName>
</protein>
<dbReference type="RefSeq" id="WP_220248605.1">
    <property type="nucleotide sequence ID" value="NZ_JAICCF010000001.1"/>
</dbReference>
<reference evidence="2 3" key="1">
    <citation type="submission" date="2021-08" db="EMBL/GenBank/DDBJ databases">
        <title>The genome sequence of Chitinophaga sp. B61.</title>
        <authorList>
            <person name="Zhang X."/>
        </authorList>
    </citation>
    <scope>NUCLEOTIDE SEQUENCE [LARGE SCALE GENOMIC DNA]</scope>
    <source>
        <strain evidence="2 3">B61</strain>
    </source>
</reference>
<name>A0ABS7G9C1_9BACT</name>
<feature type="transmembrane region" description="Helical" evidence="1">
    <location>
        <begin position="167"/>
        <end position="188"/>
    </location>
</feature>
<keyword evidence="1" id="KW-0472">Membrane</keyword>
<evidence type="ECO:0000313" key="2">
    <source>
        <dbReference type="EMBL" id="MBW8683384.1"/>
    </source>
</evidence>
<dbReference type="Proteomes" id="UP000812961">
    <property type="component" value="Unassembled WGS sequence"/>
</dbReference>
<accession>A0ABS7G9C1</accession>
<organism evidence="2 3">
    <name type="scientific">Chitinophaga rhizophila</name>
    <dbReference type="NCBI Taxonomy" id="2866212"/>
    <lineage>
        <taxon>Bacteria</taxon>
        <taxon>Pseudomonadati</taxon>
        <taxon>Bacteroidota</taxon>
        <taxon>Chitinophagia</taxon>
        <taxon>Chitinophagales</taxon>
        <taxon>Chitinophagaceae</taxon>
        <taxon>Chitinophaga</taxon>
    </lineage>
</organism>
<dbReference type="EMBL" id="JAICCF010000001">
    <property type="protein sequence ID" value="MBW8683384.1"/>
    <property type="molecule type" value="Genomic_DNA"/>
</dbReference>
<gene>
    <name evidence="2" type="ORF">K1Y79_03475</name>
</gene>
<sequence length="203" mass="22771">MQNESMGIKDIPYSADSLKRIQLYIPTATVTVRVPAAKLDSVVSMLTSMSTFIESRIMKDEDKTLSYLSNALKNDGPPPVAIQPSKQATTVSVATYQDKKYDAETNRRIANMAILDDVHYATFTVQLYQPQMADQQIIVNPEKVILAGFGTEVLQSLRTGLESFSKLVIILVACWPYLLLLTIGMLIYRKVWRKKVPTPINQL</sequence>
<evidence type="ECO:0000256" key="1">
    <source>
        <dbReference type="SAM" id="Phobius"/>
    </source>
</evidence>
<keyword evidence="1" id="KW-1133">Transmembrane helix</keyword>
<proteinExistence type="predicted"/>